<sequence length="158" mass="17892">MSIEITREGLIKHGVAVLQSIGSHHICHVCIKSGNSCCKGCDFLQEGVGCQKRNTSCTAWLCGLQKFYLKEIGLLKEWEHMWEQVPGQCFRRDETPHTVKIDSLIKIGKYDDKAAKLVAKKLESFAEEGGNIGKLETKLALDFEVKKMEKIHPLYRDK</sequence>
<dbReference type="GeneID" id="301140056"/>
<gene>
    <name evidence="1" type="ORF">P9271_19875</name>
</gene>
<name>A0ABU6P5Y1_9BACI</name>
<protein>
    <submittedName>
        <fullName evidence="1">DNA mismatch repair protein</fullName>
    </submittedName>
</protein>
<dbReference type="Proteomes" id="UP001342826">
    <property type="component" value="Unassembled WGS sequence"/>
</dbReference>
<evidence type="ECO:0000313" key="1">
    <source>
        <dbReference type="EMBL" id="MED4403571.1"/>
    </source>
</evidence>
<evidence type="ECO:0000313" key="2">
    <source>
        <dbReference type="Proteomes" id="UP001342826"/>
    </source>
</evidence>
<keyword evidence="2" id="KW-1185">Reference proteome</keyword>
<reference evidence="1 2" key="1">
    <citation type="submission" date="2023-03" db="EMBL/GenBank/DDBJ databases">
        <title>Bacillus Genome Sequencing.</title>
        <authorList>
            <person name="Dunlap C."/>
        </authorList>
    </citation>
    <scope>NUCLEOTIDE SEQUENCE [LARGE SCALE GENOMIC DNA]</scope>
    <source>
        <strain evidence="1 2">NRS-1717</strain>
    </source>
</reference>
<proteinExistence type="predicted"/>
<dbReference type="RefSeq" id="WP_066226382.1">
    <property type="nucleotide sequence ID" value="NZ_JARTFQ010000006.1"/>
</dbReference>
<dbReference type="EMBL" id="JARTFS010000018">
    <property type="protein sequence ID" value="MED4403571.1"/>
    <property type="molecule type" value="Genomic_DNA"/>
</dbReference>
<accession>A0ABU6P5Y1</accession>
<comment type="caution">
    <text evidence="1">The sequence shown here is derived from an EMBL/GenBank/DDBJ whole genome shotgun (WGS) entry which is preliminary data.</text>
</comment>
<organism evidence="1 2">
    <name type="scientific">Metabacillus fastidiosus</name>
    <dbReference type="NCBI Taxonomy" id="1458"/>
    <lineage>
        <taxon>Bacteria</taxon>
        <taxon>Bacillati</taxon>
        <taxon>Bacillota</taxon>
        <taxon>Bacilli</taxon>
        <taxon>Bacillales</taxon>
        <taxon>Bacillaceae</taxon>
        <taxon>Metabacillus</taxon>
    </lineage>
</organism>